<feature type="compositionally biased region" description="Basic and acidic residues" evidence="6">
    <location>
        <begin position="212"/>
        <end position="240"/>
    </location>
</feature>
<evidence type="ECO:0000313" key="7">
    <source>
        <dbReference type="EMBL" id="EFI94477.1"/>
    </source>
</evidence>
<feature type="non-terminal residue" evidence="7">
    <location>
        <position position="492"/>
    </location>
</feature>
<keyword evidence="5" id="KW-0539">Nucleus</keyword>
<dbReference type="GO" id="GO:0043124">
    <property type="term" value="P:negative regulation of canonical NF-kappaB signal transduction"/>
    <property type="evidence" value="ECO:0007669"/>
    <property type="project" value="InterPro"/>
</dbReference>
<evidence type="ECO:0000256" key="3">
    <source>
        <dbReference type="ARBA" id="ARBA00022737"/>
    </source>
</evidence>
<feature type="region of interest" description="Disordered" evidence="6">
    <location>
        <begin position="93"/>
        <end position="130"/>
    </location>
</feature>
<evidence type="ECO:0000313" key="8">
    <source>
        <dbReference type="Proteomes" id="UP000007431"/>
    </source>
</evidence>
<keyword evidence="8" id="KW-1185">Reference proteome</keyword>
<evidence type="ECO:0000256" key="5">
    <source>
        <dbReference type="ARBA" id="ARBA00023242"/>
    </source>
</evidence>
<dbReference type="eggNOG" id="ENOG502SQQI">
    <property type="taxonomic scope" value="Eukaryota"/>
</dbReference>
<dbReference type="VEuPathDB" id="FungiDB:SCHCODRAFT_01173887"/>
<dbReference type="RefSeq" id="XP_003029380.1">
    <property type="nucleotide sequence ID" value="XM_003029334.1"/>
</dbReference>
<feature type="compositionally biased region" description="Low complexity" evidence="6">
    <location>
        <begin position="186"/>
        <end position="202"/>
    </location>
</feature>
<reference evidence="7 8" key="1">
    <citation type="journal article" date="2010" name="Nat. Biotechnol.">
        <title>Genome sequence of the model mushroom Schizophyllum commune.</title>
        <authorList>
            <person name="Ohm R.A."/>
            <person name="de Jong J.F."/>
            <person name="Lugones L.G."/>
            <person name="Aerts A."/>
            <person name="Kothe E."/>
            <person name="Stajich J.E."/>
            <person name="de Vries R.P."/>
            <person name="Record E."/>
            <person name="Levasseur A."/>
            <person name="Baker S.E."/>
            <person name="Bartholomew K.A."/>
            <person name="Coutinho P.M."/>
            <person name="Erdmann S."/>
            <person name="Fowler T.J."/>
            <person name="Gathman A.C."/>
            <person name="Lombard V."/>
            <person name="Henrissat B."/>
            <person name="Knabe N."/>
            <person name="Kuees U."/>
            <person name="Lilly W.W."/>
            <person name="Lindquist E."/>
            <person name="Lucas S."/>
            <person name="Magnuson J.K."/>
            <person name="Piumi F."/>
            <person name="Raudaskoski M."/>
            <person name="Salamov A."/>
            <person name="Schmutz J."/>
            <person name="Schwarze F.W.M.R."/>
            <person name="vanKuyk P.A."/>
            <person name="Horton J.S."/>
            <person name="Grigoriev I.V."/>
            <person name="Woesten H.A.B."/>
        </authorList>
    </citation>
    <scope>NUCLEOTIDE SEQUENCE [LARGE SCALE GENOMIC DNA]</scope>
    <source>
        <strain evidence="8">H4-8 / FGSC 9210</strain>
    </source>
</reference>
<dbReference type="OMA" id="MWEKTHQ"/>
<comment type="subcellular location">
    <subcellularLocation>
        <location evidence="1">Nucleus</location>
    </subcellularLocation>
</comment>
<feature type="region of interest" description="Disordered" evidence="6">
    <location>
        <begin position="168"/>
        <end position="240"/>
    </location>
</feature>
<dbReference type="GeneID" id="9594130"/>
<accession>D8QC74</accession>
<organism evidence="8">
    <name type="scientific">Schizophyllum commune (strain H4-8 / FGSC 9210)</name>
    <name type="common">Split gill fungus</name>
    <dbReference type="NCBI Taxonomy" id="578458"/>
    <lineage>
        <taxon>Eukaryota</taxon>
        <taxon>Fungi</taxon>
        <taxon>Dikarya</taxon>
        <taxon>Basidiomycota</taxon>
        <taxon>Agaricomycotina</taxon>
        <taxon>Agaricomycetes</taxon>
        <taxon>Agaricomycetidae</taxon>
        <taxon>Agaricales</taxon>
        <taxon>Schizophyllaceae</taxon>
        <taxon>Schizophyllum</taxon>
    </lineage>
</organism>
<dbReference type="KEGG" id="scm:SCHCO_01173887"/>
<dbReference type="InterPro" id="IPR038753">
    <property type="entry name" value="NFKBIL1"/>
</dbReference>
<evidence type="ECO:0000256" key="1">
    <source>
        <dbReference type="ARBA" id="ARBA00004123"/>
    </source>
</evidence>
<name>D8QC74_SCHCM</name>
<evidence type="ECO:0000256" key="2">
    <source>
        <dbReference type="ARBA" id="ARBA00022553"/>
    </source>
</evidence>
<feature type="region of interest" description="Disordered" evidence="6">
    <location>
        <begin position="1"/>
        <end position="25"/>
    </location>
</feature>
<gene>
    <name evidence="7" type="ORF">SCHCODRAFT_111476</name>
</gene>
<dbReference type="Proteomes" id="UP000007431">
    <property type="component" value="Unassembled WGS sequence"/>
</dbReference>
<protein>
    <submittedName>
        <fullName evidence="7">Expressed protein</fullName>
    </submittedName>
</protein>
<dbReference type="InParanoid" id="D8QC74"/>
<dbReference type="STRING" id="578458.D8QC74"/>
<keyword evidence="3" id="KW-0677">Repeat</keyword>
<proteinExistence type="predicted"/>
<dbReference type="EMBL" id="GL377309">
    <property type="protein sequence ID" value="EFI94477.1"/>
    <property type="molecule type" value="Genomic_DNA"/>
</dbReference>
<sequence>MAYYYEARPRSSSRTRTTTEKPTLAGHGYAYLRGHHQRSASLPDAYYVRAAPERPARATPDVYAHPAGDAYVRATPDAYARASPDGYVRLAYDARGSRSSSRQRADPGGSRDSSRVRGRKENVRNDEVPYNTAYAHIEHIRPAQRADAHARVRKPSLLGQTFAWVPGVSGPEPLKRQAPAEKASHPLRTSSRPTTPSHTRASSDPHYNAPRSESRSRRSDSRTRRWPPEPKPKVHTTEDWVREQQAVAAEENEWRTRHHEKLFGKPVHPLDDEYPHLHPPEGTDDPLWDELARTYELDAERWMREQDAARADARARERERVLKEQMHRVEARIRGRREAERAQASEERARRYAQERLGRERARSTVRAEAAWRAYEAGWERIANLKNSGEVIGFASVPWPTERPPARATDVTPEKVSAFLLSDAHSKDVPRKERIRRAQLRWHPDRFQRLVLRVVSADKQEVEEAAGVVARCLNDLMAAESARAIQTRRATH</sequence>
<keyword evidence="2" id="KW-0597">Phosphoprotein</keyword>
<evidence type="ECO:0000256" key="4">
    <source>
        <dbReference type="ARBA" id="ARBA00023043"/>
    </source>
</evidence>
<feature type="compositionally biased region" description="Basic and acidic residues" evidence="6">
    <location>
        <begin position="173"/>
        <end position="184"/>
    </location>
</feature>
<evidence type="ECO:0000256" key="6">
    <source>
        <dbReference type="SAM" id="MobiDB-lite"/>
    </source>
</evidence>
<keyword evidence="4" id="KW-0040">ANK repeat</keyword>
<dbReference type="HOGENOM" id="CLU_554498_0_0_1"/>
<dbReference type="PANTHER" id="PTHR15263:SF1">
    <property type="entry name" value="NF-KAPPA-B INHIBITOR-LIKE PROTEIN 1"/>
    <property type="match status" value="1"/>
</dbReference>
<dbReference type="PANTHER" id="PTHR15263">
    <property type="entry name" value="I-KAPPA-B-LIKE PROTEIN IKBL"/>
    <property type="match status" value="1"/>
</dbReference>
<feature type="compositionally biased region" description="Basic and acidic residues" evidence="6">
    <location>
        <begin position="112"/>
        <end position="127"/>
    </location>
</feature>
<dbReference type="GO" id="GO:0005634">
    <property type="term" value="C:nucleus"/>
    <property type="evidence" value="ECO:0007669"/>
    <property type="project" value="UniProtKB-SubCell"/>
</dbReference>
<dbReference type="OrthoDB" id="412109at2759"/>
<dbReference type="AlphaFoldDB" id="D8QC74"/>